<reference evidence="1 2" key="1">
    <citation type="submission" date="2017-11" db="EMBL/GenBank/DDBJ databases">
        <title>De novo assembly and phasing of dikaryotic genomes from two isolates of Puccinia coronata f. sp. avenae, the causal agent of oat crown rust.</title>
        <authorList>
            <person name="Miller M.E."/>
            <person name="Zhang Y."/>
            <person name="Omidvar V."/>
            <person name="Sperschneider J."/>
            <person name="Schwessinger B."/>
            <person name="Raley C."/>
            <person name="Palmer J.M."/>
            <person name="Garnica D."/>
            <person name="Upadhyaya N."/>
            <person name="Rathjen J."/>
            <person name="Taylor J.M."/>
            <person name="Park R.F."/>
            <person name="Dodds P.N."/>
            <person name="Hirsch C.D."/>
            <person name="Kianian S.F."/>
            <person name="Figueroa M."/>
        </authorList>
    </citation>
    <scope>NUCLEOTIDE SEQUENCE [LARGE SCALE GENOMIC DNA]</scope>
    <source>
        <strain evidence="1">12NC29</strain>
    </source>
</reference>
<keyword evidence="2" id="KW-1185">Reference proteome</keyword>
<gene>
    <name evidence="1" type="ORF">PCANC_18169</name>
</gene>
<dbReference type="EMBL" id="PGCJ01000911">
    <property type="protein sequence ID" value="PLW14829.1"/>
    <property type="molecule type" value="Genomic_DNA"/>
</dbReference>
<sequence>MLTFEPYGTSRTYGARASGTYDLSALFGVSSQPWDVEGSPHPSTCHCLDLDHGGPFADKTSVPLALAGGPAELC</sequence>
<evidence type="ECO:0000313" key="1">
    <source>
        <dbReference type="EMBL" id="PLW14829.1"/>
    </source>
</evidence>
<proteinExistence type="predicted"/>
<name>A0A2N5SNL7_9BASI</name>
<dbReference type="Proteomes" id="UP000235388">
    <property type="component" value="Unassembled WGS sequence"/>
</dbReference>
<dbReference type="AlphaFoldDB" id="A0A2N5SNL7"/>
<comment type="caution">
    <text evidence="1">The sequence shown here is derived from an EMBL/GenBank/DDBJ whole genome shotgun (WGS) entry which is preliminary data.</text>
</comment>
<organism evidence="1 2">
    <name type="scientific">Puccinia coronata f. sp. avenae</name>
    <dbReference type="NCBI Taxonomy" id="200324"/>
    <lineage>
        <taxon>Eukaryota</taxon>
        <taxon>Fungi</taxon>
        <taxon>Dikarya</taxon>
        <taxon>Basidiomycota</taxon>
        <taxon>Pucciniomycotina</taxon>
        <taxon>Pucciniomycetes</taxon>
        <taxon>Pucciniales</taxon>
        <taxon>Pucciniaceae</taxon>
        <taxon>Puccinia</taxon>
    </lineage>
</organism>
<evidence type="ECO:0000313" key="2">
    <source>
        <dbReference type="Proteomes" id="UP000235388"/>
    </source>
</evidence>
<accession>A0A2N5SNL7</accession>
<protein>
    <submittedName>
        <fullName evidence="1">Uncharacterized protein</fullName>
    </submittedName>
</protein>